<dbReference type="Gene3D" id="3.30.200.270">
    <property type="match status" value="1"/>
</dbReference>
<dbReference type="AlphaFoldDB" id="A0A543KHQ4"/>
<accession>A0A543KHQ4</accession>
<reference evidence="1 2" key="1">
    <citation type="submission" date="2019-06" db="EMBL/GenBank/DDBJ databases">
        <title>Genomic Encyclopedia of Archaeal and Bacterial Type Strains, Phase II (KMG-II): from individual species to whole genera.</title>
        <authorList>
            <person name="Goeker M."/>
        </authorList>
    </citation>
    <scope>NUCLEOTIDE SEQUENCE [LARGE SCALE GENOMIC DNA]</scope>
    <source>
        <strain evidence="1 2">DSM 18423</strain>
    </source>
</reference>
<keyword evidence="2" id="KW-1185">Reference proteome</keyword>
<sequence>MLSVIAPDAVAICPHVPHMGEHWAEPAALPLGPIYCVIEGRVVCVEYMFLASELASGAGWTEIATGMQTPPLTRIDMEYKADGVGPFQEPLYQRHPYFAKSEVLAAHWDR</sequence>
<evidence type="ECO:0000313" key="2">
    <source>
        <dbReference type="Proteomes" id="UP000320582"/>
    </source>
</evidence>
<dbReference type="EMBL" id="VFPT01000001">
    <property type="protein sequence ID" value="TQM94602.1"/>
    <property type="molecule type" value="Genomic_DNA"/>
</dbReference>
<dbReference type="OrthoDB" id="2867208at2"/>
<proteinExistence type="predicted"/>
<name>A0A543KHQ4_9RHOB</name>
<dbReference type="Proteomes" id="UP000320582">
    <property type="component" value="Unassembled WGS sequence"/>
</dbReference>
<evidence type="ECO:0000313" key="1">
    <source>
        <dbReference type="EMBL" id="TQM94602.1"/>
    </source>
</evidence>
<protein>
    <submittedName>
        <fullName evidence="1">Uncharacterized protein</fullName>
    </submittedName>
</protein>
<dbReference type="RefSeq" id="WP_142083441.1">
    <property type="nucleotide sequence ID" value="NZ_VFPT01000001.1"/>
</dbReference>
<organism evidence="1 2">
    <name type="scientific">Roseinatronobacter monicus</name>
    <dbReference type="NCBI Taxonomy" id="393481"/>
    <lineage>
        <taxon>Bacteria</taxon>
        <taxon>Pseudomonadati</taxon>
        <taxon>Pseudomonadota</taxon>
        <taxon>Alphaproteobacteria</taxon>
        <taxon>Rhodobacterales</taxon>
        <taxon>Paracoccaceae</taxon>
        <taxon>Roseinatronobacter</taxon>
    </lineage>
</organism>
<gene>
    <name evidence="1" type="ORF">BD293_3285</name>
</gene>
<comment type="caution">
    <text evidence="1">The sequence shown here is derived from an EMBL/GenBank/DDBJ whole genome shotgun (WGS) entry which is preliminary data.</text>
</comment>